<name>A0ABN7W4A5_GIGMA</name>
<evidence type="ECO:0000313" key="1">
    <source>
        <dbReference type="EMBL" id="CAG8816162.1"/>
    </source>
</evidence>
<dbReference type="Proteomes" id="UP000789901">
    <property type="component" value="Unassembled WGS sequence"/>
</dbReference>
<sequence length="174" mass="19559">MPALHSAISNETSSSASVLFIFLSSTIESEKPYYNTTAQKNSLNKQKCAEDQLSRIQVKKHEALENKGEVIIYNSPGHLSFFLLNSNLSEQIYSCIEFGKAAKKSQKEIIKVHTISHLRREMEKKYQLVKNAKQFASAFATHSVIILQDDKAKILLEILAVGRTFKTVQSANEP</sequence>
<organism evidence="1 2">
    <name type="scientific">Gigaspora margarita</name>
    <dbReference type="NCBI Taxonomy" id="4874"/>
    <lineage>
        <taxon>Eukaryota</taxon>
        <taxon>Fungi</taxon>
        <taxon>Fungi incertae sedis</taxon>
        <taxon>Mucoromycota</taxon>
        <taxon>Glomeromycotina</taxon>
        <taxon>Glomeromycetes</taxon>
        <taxon>Diversisporales</taxon>
        <taxon>Gigasporaceae</taxon>
        <taxon>Gigaspora</taxon>
    </lineage>
</organism>
<proteinExistence type="predicted"/>
<reference evidence="1 2" key="1">
    <citation type="submission" date="2021-06" db="EMBL/GenBank/DDBJ databases">
        <authorList>
            <person name="Kallberg Y."/>
            <person name="Tangrot J."/>
            <person name="Rosling A."/>
        </authorList>
    </citation>
    <scope>NUCLEOTIDE SEQUENCE [LARGE SCALE GENOMIC DNA]</scope>
    <source>
        <strain evidence="1 2">120-4 pot B 10/14</strain>
    </source>
</reference>
<feature type="non-terminal residue" evidence="1">
    <location>
        <position position="174"/>
    </location>
</feature>
<accession>A0ABN7W4A5</accession>
<evidence type="ECO:0000313" key="2">
    <source>
        <dbReference type="Proteomes" id="UP000789901"/>
    </source>
</evidence>
<comment type="caution">
    <text evidence="1">The sequence shown here is derived from an EMBL/GenBank/DDBJ whole genome shotgun (WGS) entry which is preliminary data.</text>
</comment>
<protein>
    <submittedName>
        <fullName evidence="1">14768_t:CDS:1</fullName>
    </submittedName>
</protein>
<keyword evidence="2" id="KW-1185">Reference proteome</keyword>
<dbReference type="EMBL" id="CAJVQB010030884">
    <property type="protein sequence ID" value="CAG8816162.1"/>
    <property type="molecule type" value="Genomic_DNA"/>
</dbReference>
<gene>
    <name evidence="1" type="ORF">GMARGA_LOCUS26467</name>
</gene>